<dbReference type="Pfam" id="PF00069">
    <property type="entry name" value="Pkinase"/>
    <property type="match status" value="1"/>
</dbReference>
<dbReference type="PROSITE" id="PS50011">
    <property type="entry name" value="PROTEIN_KINASE_DOM"/>
    <property type="match status" value="1"/>
</dbReference>
<protein>
    <submittedName>
        <fullName evidence="7">Ovarian-specific serine/threonine-protein kinase Lok-like</fullName>
    </submittedName>
</protein>
<dbReference type="InterPro" id="IPR008984">
    <property type="entry name" value="SMAD_FHA_dom_sf"/>
</dbReference>
<feature type="compositionally biased region" description="Polar residues" evidence="3">
    <location>
        <begin position="113"/>
        <end position="130"/>
    </location>
</feature>
<dbReference type="SMART" id="SM00240">
    <property type="entry name" value="FHA"/>
    <property type="match status" value="1"/>
</dbReference>
<evidence type="ECO:0000313" key="6">
    <source>
        <dbReference type="Proteomes" id="UP000504618"/>
    </source>
</evidence>
<keyword evidence="2" id="KW-0067">ATP-binding</keyword>
<evidence type="ECO:0000259" key="5">
    <source>
        <dbReference type="PROSITE" id="PS50011"/>
    </source>
</evidence>
<feature type="domain" description="FHA" evidence="4">
    <location>
        <begin position="159"/>
        <end position="221"/>
    </location>
</feature>
<evidence type="ECO:0000256" key="1">
    <source>
        <dbReference type="ARBA" id="ARBA00022741"/>
    </source>
</evidence>
<dbReference type="OrthoDB" id="40902at2759"/>
<dbReference type="PANTHER" id="PTHR24347">
    <property type="entry name" value="SERINE/THREONINE-PROTEIN KINASE"/>
    <property type="match status" value="1"/>
</dbReference>
<dbReference type="PROSITE" id="PS50006">
    <property type="entry name" value="FHA_DOMAIN"/>
    <property type="match status" value="1"/>
</dbReference>
<dbReference type="SMART" id="SM00220">
    <property type="entry name" value="S_TKc"/>
    <property type="match status" value="1"/>
</dbReference>
<feature type="domain" description="Protein kinase" evidence="5">
    <location>
        <begin position="267"/>
        <end position="530"/>
    </location>
</feature>
<reference evidence="7" key="1">
    <citation type="submission" date="2025-08" db="UniProtKB">
        <authorList>
            <consortium name="RefSeq"/>
        </authorList>
    </citation>
    <scope>IDENTIFICATION</scope>
    <source>
        <tissue evidence="7">Whole body</tissue>
    </source>
</reference>
<dbReference type="InterPro" id="IPR011009">
    <property type="entry name" value="Kinase-like_dom_sf"/>
</dbReference>
<dbReference type="PROSITE" id="PS00108">
    <property type="entry name" value="PROTEIN_KINASE_ST"/>
    <property type="match status" value="1"/>
</dbReference>
<organism evidence="6 7">
    <name type="scientific">Temnothorax curvispinosus</name>
    <dbReference type="NCBI Taxonomy" id="300111"/>
    <lineage>
        <taxon>Eukaryota</taxon>
        <taxon>Metazoa</taxon>
        <taxon>Ecdysozoa</taxon>
        <taxon>Arthropoda</taxon>
        <taxon>Hexapoda</taxon>
        <taxon>Insecta</taxon>
        <taxon>Pterygota</taxon>
        <taxon>Neoptera</taxon>
        <taxon>Endopterygota</taxon>
        <taxon>Hymenoptera</taxon>
        <taxon>Apocrita</taxon>
        <taxon>Aculeata</taxon>
        <taxon>Formicoidea</taxon>
        <taxon>Formicidae</taxon>
        <taxon>Myrmicinae</taxon>
        <taxon>Temnothorax</taxon>
    </lineage>
</organism>
<dbReference type="InterPro" id="IPR000253">
    <property type="entry name" value="FHA_dom"/>
</dbReference>
<dbReference type="InterPro" id="IPR000719">
    <property type="entry name" value="Prot_kinase_dom"/>
</dbReference>
<dbReference type="AlphaFoldDB" id="A0A6J1Q9F3"/>
<dbReference type="Proteomes" id="UP000504618">
    <property type="component" value="Unplaced"/>
</dbReference>
<dbReference type="Gene3D" id="2.60.200.20">
    <property type="match status" value="1"/>
</dbReference>
<accession>A0A6J1Q9F3</accession>
<evidence type="ECO:0000256" key="2">
    <source>
        <dbReference type="ARBA" id="ARBA00022840"/>
    </source>
</evidence>
<dbReference type="RefSeq" id="XP_024878293.1">
    <property type="nucleotide sequence ID" value="XM_025022525.1"/>
</dbReference>
<dbReference type="FunFam" id="1.10.510.10:FF:000571">
    <property type="entry name" value="Maternal embryonic leucine zipper kinase"/>
    <property type="match status" value="1"/>
</dbReference>
<keyword evidence="6" id="KW-1185">Reference proteome</keyword>
<dbReference type="Gene3D" id="1.10.510.10">
    <property type="entry name" value="Transferase(Phosphotransferase) domain 1"/>
    <property type="match status" value="1"/>
</dbReference>
<dbReference type="GO" id="GO:0004672">
    <property type="term" value="F:protein kinase activity"/>
    <property type="evidence" value="ECO:0007669"/>
    <property type="project" value="InterPro"/>
</dbReference>
<dbReference type="GeneID" id="112458750"/>
<sequence>MIGNTTRLFIDVDQSARARAVAGGVWHASGFRYTIHCLREKCLRPVSCCLLRNFRDCRLQTADRIWQGWVSRSRVRVALETLFGQVLSSTSQPHGKVGQVEMASQEPIPASLPDTQNADALTQSQGVSSQQPTQPVVWGRLCALYAALPSLDMIRDISYTVGRSLSCNICLTEKELPKKWLNVMSKTHFRIYRERIGDTNETVVFLEDESYNGTFVDQNLVGRGNRVIIGNNSEIALVKNFFTVYTFMSTNVHENGCELPPELKQTYVIGRKLGAGACGEVRLLFNKDGSGMFAMKIIQKNYFSTGTGNILNNPANIRNEVEILKKLKHPCIIHLEDIHDTPAAMYIILELMEGGELLDRIKNEDKLSESCAKLIFYQVVLAVHYLHKEGITHRDLKPENILLKDTSDKPLVKVSDFGMSKFVDAHTMMKTFCGTPMYVAPEILTTNGRSSYTSQVDVWSLGVILYVCLSGRVPFQNATLVEQIIGGRYEFPRSLFQHVSQDATNLIKRMMTVNPRERITVPKILLSSWLRDVRMQTEVNRLLTGNNMDNDENVPPSNVCHKRPRLMV</sequence>
<evidence type="ECO:0000256" key="3">
    <source>
        <dbReference type="SAM" id="MobiDB-lite"/>
    </source>
</evidence>
<dbReference type="InterPro" id="IPR008271">
    <property type="entry name" value="Ser/Thr_kinase_AS"/>
</dbReference>
<dbReference type="Pfam" id="PF00498">
    <property type="entry name" value="FHA"/>
    <property type="match status" value="1"/>
</dbReference>
<dbReference type="SUPFAM" id="SSF56112">
    <property type="entry name" value="Protein kinase-like (PK-like)"/>
    <property type="match status" value="1"/>
</dbReference>
<feature type="region of interest" description="Disordered" evidence="3">
    <location>
        <begin position="109"/>
        <end position="130"/>
    </location>
</feature>
<proteinExistence type="predicted"/>
<name>A0A6J1Q9F3_9HYME</name>
<keyword evidence="1" id="KW-0547">Nucleotide-binding</keyword>
<dbReference type="GO" id="GO:0005524">
    <property type="term" value="F:ATP binding"/>
    <property type="evidence" value="ECO:0007669"/>
    <property type="project" value="UniProtKB-KW"/>
</dbReference>
<evidence type="ECO:0000313" key="7">
    <source>
        <dbReference type="RefSeq" id="XP_024878293.1"/>
    </source>
</evidence>
<gene>
    <name evidence="7" type="primary">LOC112458750</name>
</gene>
<evidence type="ECO:0000259" key="4">
    <source>
        <dbReference type="PROSITE" id="PS50006"/>
    </source>
</evidence>
<dbReference type="SUPFAM" id="SSF49879">
    <property type="entry name" value="SMAD/FHA domain"/>
    <property type="match status" value="1"/>
</dbReference>